<accession>A0ABR0BJF6</accession>
<name>A0ABR0BJF6_PURLI</name>
<organism evidence="1 2">
    <name type="scientific">Purpureocillium lilacinum</name>
    <name type="common">Paecilomyces lilacinus</name>
    <dbReference type="NCBI Taxonomy" id="33203"/>
    <lineage>
        <taxon>Eukaryota</taxon>
        <taxon>Fungi</taxon>
        <taxon>Dikarya</taxon>
        <taxon>Ascomycota</taxon>
        <taxon>Pezizomycotina</taxon>
        <taxon>Sordariomycetes</taxon>
        <taxon>Hypocreomycetidae</taxon>
        <taxon>Hypocreales</taxon>
        <taxon>Ophiocordycipitaceae</taxon>
        <taxon>Purpureocillium</taxon>
    </lineage>
</organism>
<dbReference type="Gene3D" id="1.25.40.10">
    <property type="entry name" value="Tetratricopeptide repeat domain"/>
    <property type="match status" value="1"/>
</dbReference>
<dbReference type="EMBL" id="JAWRVI010000070">
    <property type="protein sequence ID" value="KAK4081889.1"/>
    <property type="molecule type" value="Genomic_DNA"/>
</dbReference>
<evidence type="ECO:0000313" key="1">
    <source>
        <dbReference type="EMBL" id="KAK4081889.1"/>
    </source>
</evidence>
<evidence type="ECO:0000313" key="2">
    <source>
        <dbReference type="Proteomes" id="UP001287286"/>
    </source>
</evidence>
<reference evidence="1 2" key="1">
    <citation type="journal article" date="2024" name="Microbiol. Resour. Announc.">
        <title>Genome annotations for the ascomycete fungi Trichoderma harzianum, Trichoderma aggressivum, and Purpureocillium lilacinum.</title>
        <authorList>
            <person name="Beijen E.P.W."/>
            <person name="Ohm R.A."/>
        </authorList>
    </citation>
    <scope>NUCLEOTIDE SEQUENCE [LARGE SCALE GENOMIC DNA]</scope>
    <source>
        <strain evidence="1 2">CBS 150709</strain>
    </source>
</reference>
<keyword evidence="2" id="KW-1185">Reference proteome</keyword>
<dbReference type="Proteomes" id="UP001287286">
    <property type="component" value="Unassembled WGS sequence"/>
</dbReference>
<proteinExistence type="predicted"/>
<dbReference type="SUPFAM" id="SSF48452">
    <property type="entry name" value="TPR-like"/>
    <property type="match status" value="1"/>
</dbReference>
<dbReference type="InterPro" id="IPR011990">
    <property type="entry name" value="TPR-like_helical_dom_sf"/>
</dbReference>
<comment type="caution">
    <text evidence="1">The sequence shown here is derived from an EMBL/GenBank/DDBJ whole genome shotgun (WGS) entry which is preliminary data.</text>
</comment>
<sequence length="730" mass="81411">MMQTKLFVSTSLGTTGSWLDPQFPAGFPDDVLLQIKHEATLVAELAKAELEHRRDDRAMPREKPQEVFRQLEKIATGTTPIADWGYASCPSSAKWIQNVVDGCLTDRKDIVAWLIWKLLGPMYALLLVVNKGKSLATLRVSECALLIQLMCDHKSKLHCTFLAKPAEELGLFNDNHHRHAFDRLEADLQDLLRLLTFAGGAVPDRFLKGAIGTVRWSDSGEIEHYQPRLIAALRSMERFTSSLSVLERGEYISRSATGVIFVMPSVSIYVTGATTNPSFWESMVIKAIIHSFPKDRFVVPIYYSTAHSLLPIFNRALSYLHRIGTEASDLDVTDLANACLSASYFVSAAWKRLVLDVAERAVEHQLARFCNPASSSSLASLDGANRQGHGDISHFSLLRARIRLRKHQLARLFPDHRDTPAVTDFWKQCVPPASPYFGFLLLSQAQDQIDSLAGATTIGNIVQKLWMPNPSRLQQHIILEGQFLYAKSLRFEGRFDEATVCFDRLLSACSELGHSSKRMVSQMSAVHCETGETAKSIATLNTEYLTLARFQSMDTGDGRRLTLALANCYLMKGLWPLIQRGKADDASLALSEELFQQVQSSKDMPSLVDRFREFTALAGVAMAHTAMGKFDLGFQNWQASLEASRRCWSKAGHSEMVALYGSSETAYKLGYDNTARDLAAQAEAIHRTVGRQYYFVGHGTLFLDILGDMARSQGRNRLVARRVLPPLLTP</sequence>
<protein>
    <submittedName>
        <fullName evidence="1">Uncharacterized protein</fullName>
    </submittedName>
</protein>
<gene>
    <name evidence="1" type="ORF">Purlil1_11481</name>
</gene>